<proteinExistence type="predicted"/>
<evidence type="ECO:0000313" key="2">
    <source>
        <dbReference type="EMBL" id="RDE50264.1"/>
    </source>
</evidence>
<sequence>MGSFALGHAITHAERDAVAANQAAAGGGADRAAVARKSVVALLNSELPTWSTAVPCLKVAEEAEVAKVAVVTPELSRRREIALDVVRRARRDGYLFSFLAFDGTCGHLPWLPSELDSAGETFLLEIHPDRAVYVDEPSPVVADERSSLVRASLRLREKAAPTSVIAWMSAQPTSAWRRLLITGGENRKRKLRADYLIQRVWVWDGRSASADNWHLLVRREMNGETLNFCLSNATPGASLRHLAEMQEHAISSRAPARAKKARTTWLW</sequence>
<organism evidence="2 3">
    <name type="scientific">Candidatus Accumulibacter meliphilus</name>
    <dbReference type="NCBI Taxonomy" id="2211374"/>
    <lineage>
        <taxon>Bacteria</taxon>
        <taxon>Pseudomonadati</taxon>
        <taxon>Pseudomonadota</taxon>
        <taxon>Betaproteobacteria</taxon>
        <taxon>Candidatus Accumulibacter</taxon>
    </lineage>
</organism>
<dbReference type="EMBL" id="QPGA01000023">
    <property type="protein sequence ID" value="RDE50264.1"/>
    <property type="molecule type" value="Genomic_DNA"/>
</dbReference>
<protein>
    <recommendedName>
        <fullName evidence="1">Transposase IS701-like DDE domain-containing protein</fullName>
    </recommendedName>
</protein>
<feature type="domain" description="Transposase IS701-like DDE" evidence="1">
    <location>
        <begin position="35"/>
        <end position="186"/>
    </location>
</feature>
<dbReference type="InterPro" id="IPR038721">
    <property type="entry name" value="IS701-like_DDE_dom"/>
</dbReference>
<evidence type="ECO:0000259" key="1">
    <source>
        <dbReference type="Pfam" id="PF13546"/>
    </source>
</evidence>
<gene>
    <name evidence="2" type="ORF">DVS81_12410</name>
</gene>
<name>A0A369XK30_9PROT</name>
<dbReference type="RefSeq" id="WP_332355938.1">
    <property type="nucleotide sequence ID" value="NZ_JAZKTZ010000009.1"/>
</dbReference>
<dbReference type="Pfam" id="PF13546">
    <property type="entry name" value="DDE_5"/>
    <property type="match status" value="1"/>
</dbReference>
<dbReference type="Proteomes" id="UP000253831">
    <property type="component" value="Unassembled WGS sequence"/>
</dbReference>
<reference evidence="2 3" key="1">
    <citation type="submission" date="2018-05" db="EMBL/GenBank/DDBJ databases">
        <title>Integrated omic analyses show evidence that a Ca. Accumulibacter phosphatis strain performs denitrification under micro-aerobic conditions.</title>
        <authorList>
            <person name="Camejo P.Y."/>
            <person name="Katherine M.D."/>
            <person name="Daniel N.R."/>
        </authorList>
    </citation>
    <scope>NUCLEOTIDE SEQUENCE [LARGE SCALE GENOMIC DNA]</scope>
    <source>
        <strain evidence="2">UW-LDO-IC</strain>
    </source>
</reference>
<comment type="caution">
    <text evidence="2">The sequence shown here is derived from an EMBL/GenBank/DDBJ whole genome shotgun (WGS) entry which is preliminary data.</text>
</comment>
<dbReference type="AlphaFoldDB" id="A0A369XK30"/>
<evidence type="ECO:0000313" key="3">
    <source>
        <dbReference type="Proteomes" id="UP000253831"/>
    </source>
</evidence>
<accession>A0A369XK30</accession>